<accession>A0A8S5UX00</accession>
<proteinExistence type="predicted"/>
<evidence type="ECO:0000313" key="1">
    <source>
        <dbReference type="EMBL" id="DAF99016.1"/>
    </source>
</evidence>
<dbReference type="InterPro" id="IPR012347">
    <property type="entry name" value="Ferritin-like"/>
</dbReference>
<name>A0A8S5UX00_9CAUD</name>
<dbReference type="Gene3D" id="1.20.1260.10">
    <property type="match status" value="1"/>
</dbReference>
<dbReference type="SUPFAM" id="SSF47240">
    <property type="entry name" value="Ferritin-like"/>
    <property type="match status" value="1"/>
</dbReference>
<reference evidence="1" key="1">
    <citation type="journal article" date="2021" name="Proc. Natl. Acad. Sci. U.S.A.">
        <title>A Catalog of Tens of Thousands of Viruses from Human Metagenomes Reveals Hidden Associations with Chronic Diseases.</title>
        <authorList>
            <person name="Tisza M.J."/>
            <person name="Buck C.B."/>
        </authorList>
    </citation>
    <scope>NUCLEOTIDE SEQUENCE</scope>
    <source>
        <strain evidence="1">CtDmR33</strain>
    </source>
</reference>
<dbReference type="EMBL" id="BK016159">
    <property type="protein sequence ID" value="DAF99016.1"/>
    <property type="molecule type" value="Genomic_DNA"/>
</dbReference>
<organism evidence="1">
    <name type="scientific">Siphoviridae sp. ctDmR33</name>
    <dbReference type="NCBI Taxonomy" id="2825389"/>
    <lineage>
        <taxon>Viruses</taxon>
        <taxon>Duplodnaviria</taxon>
        <taxon>Heunggongvirae</taxon>
        <taxon>Uroviricota</taxon>
        <taxon>Caudoviricetes</taxon>
    </lineage>
</organism>
<dbReference type="InterPro" id="IPR009078">
    <property type="entry name" value="Ferritin-like_SF"/>
</dbReference>
<sequence>MEVIKLLVTHIDEEVDDAETYAKLAAKYKDSDKELSATFSALSEQELSHSDMLHKQAVRIISAYGKEAPASMQAIWDWEHEKIVDRTARVRTMLTLAR</sequence>
<protein>
    <submittedName>
        <fullName evidence="1">Rubrerythrin-like protein</fullName>
    </submittedName>
</protein>